<evidence type="ECO:0000313" key="4">
    <source>
        <dbReference type="Proteomes" id="UP000275727"/>
    </source>
</evidence>
<dbReference type="InterPro" id="IPR023393">
    <property type="entry name" value="START-like_dom_sf"/>
</dbReference>
<accession>A0AAD1D5C2</accession>
<dbReference type="AlphaFoldDB" id="A0AAD1D5C2"/>
<dbReference type="EMBL" id="AP018711">
    <property type="protein sequence ID" value="BBE34070.1"/>
    <property type="molecule type" value="Genomic_DNA"/>
</dbReference>
<evidence type="ECO:0000259" key="2">
    <source>
        <dbReference type="Pfam" id="PF08327"/>
    </source>
</evidence>
<organism evidence="3 4">
    <name type="scientific">Sphingosinicella microcystinivorans</name>
    <dbReference type="NCBI Taxonomy" id="335406"/>
    <lineage>
        <taxon>Bacteria</taxon>
        <taxon>Pseudomonadati</taxon>
        <taxon>Pseudomonadota</taxon>
        <taxon>Alphaproteobacteria</taxon>
        <taxon>Sphingomonadales</taxon>
        <taxon>Sphingosinicellaceae</taxon>
        <taxon>Sphingosinicella</taxon>
    </lineage>
</organism>
<gene>
    <name evidence="3" type="ORF">SmB9_17280</name>
</gene>
<dbReference type="CDD" id="cd07814">
    <property type="entry name" value="SRPBCC_CalC_Aha1-like"/>
    <property type="match status" value="1"/>
</dbReference>
<name>A0AAD1D5C2_SPHMI</name>
<proteinExistence type="inferred from homology"/>
<comment type="similarity">
    <text evidence="1">Belongs to the AHA1 family.</text>
</comment>
<sequence>MTDTPCFSITRTFSAPRSRLWSAWTSPEALAQWFGPKETSGAVLEFDLRPGGMWRGRMEAPDGSAMYSKFVFREVEPMSRLVWVHGFADADGNRIRAPFAQQFPLEMLTTVLLADEGKGTRIDLSCVPLDATPEEEAFFASMMASMTGGWSGSFEQLDTFLATAAAA</sequence>
<evidence type="ECO:0000313" key="3">
    <source>
        <dbReference type="EMBL" id="BBE34070.1"/>
    </source>
</evidence>
<dbReference type="Proteomes" id="UP000275727">
    <property type="component" value="Chromosome"/>
</dbReference>
<dbReference type="SUPFAM" id="SSF55961">
    <property type="entry name" value="Bet v1-like"/>
    <property type="match status" value="1"/>
</dbReference>
<dbReference type="Gene3D" id="3.30.530.20">
    <property type="match status" value="1"/>
</dbReference>
<protein>
    <submittedName>
        <fullName evidence="3">Activator of HSP90 ATPase</fullName>
    </submittedName>
</protein>
<dbReference type="KEGG" id="smic:SmB9_17280"/>
<reference evidence="3 4" key="1">
    <citation type="submission" date="2018-06" db="EMBL/GenBank/DDBJ databases">
        <title>Complete Genome Sequence of the Microcystin-Degrading Bacterium Sphingosinicella microcystinivorans Strain B-9.</title>
        <authorList>
            <person name="Jin H."/>
            <person name="Nishizawa T."/>
            <person name="Guo Y."/>
            <person name="Nishizawa A."/>
            <person name="Park H."/>
            <person name="Kato H."/>
            <person name="Tsuji K."/>
            <person name="Harada K."/>
        </authorList>
    </citation>
    <scope>NUCLEOTIDE SEQUENCE [LARGE SCALE GENOMIC DNA]</scope>
    <source>
        <strain evidence="3 4">B9</strain>
    </source>
</reference>
<feature type="domain" description="Activator of Hsp90 ATPase homologue 1/2-like C-terminal" evidence="2">
    <location>
        <begin position="15"/>
        <end position="161"/>
    </location>
</feature>
<dbReference type="RefSeq" id="WP_160119141.1">
    <property type="nucleotide sequence ID" value="NZ_AP018711.1"/>
</dbReference>
<dbReference type="InterPro" id="IPR013538">
    <property type="entry name" value="ASHA1/2-like_C"/>
</dbReference>
<evidence type="ECO:0000256" key="1">
    <source>
        <dbReference type="ARBA" id="ARBA00006817"/>
    </source>
</evidence>
<dbReference type="Pfam" id="PF08327">
    <property type="entry name" value="AHSA1"/>
    <property type="match status" value="1"/>
</dbReference>